<dbReference type="Gene3D" id="3.40.50.300">
    <property type="entry name" value="P-loop containing nucleotide triphosphate hydrolases"/>
    <property type="match status" value="1"/>
</dbReference>
<feature type="domain" description="HARP" evidence="14">
    <location>
        <begin position="222"/>
        <end position="297"/>
    </location>
</feature>
<dbReference type="CDD" id="cd18010">
    <property type="entry name" value="DEXHc_HARP_SMARCAL1"/>
    <property type="match status" value="1"/>
</dbReference>
<feature type="domain" description="Helicase C-terminal" evidence="13">
    <location>
        <begin position="590"/>
        <end position="743"/>
    </location>
</feature>
<keyword evidence="3" id="KW-0677">Repeat</keyword>
<evidence type="ECO:0000259" key="14">
    <source>
        <dbReference type="PROSITE" id="PS51467"/>
    </source>
</evidence>
<keyword evidence="16" id="KW-1185">Reference proteome</keyword>
<sequence>MSNQLTAEQQRMIEENRRKALERRAQRLGQANSTNVKPSVGSKSTSVQTQLPKQSPDPVASVQHRETSVSGPKCFPPPLKREPQSQSQQQLPGTSSHFNQSTLSSNPTSTNVVPAKKPAISVRGRCVPHTEDRFRVEVSYHAGLIAVFKSIPSKNYDPATKMWNFSLEDYRQLMEEAAAIPSVSLRPLEGMEAVDVTEATSRARDGTALAALLKLCNGWQKPGATLQGQCILVSQTKFEVDIGYHVDVIAAFKQMPTKNYDMKTRKWNFSLEDYKRLSLPMSLLHLPSCLTALCSIPTRILNVPEADLSSIDPSLTRSLMPFQREGVNFAVSKQGRLLLADDMGLGKTIQAICIAAYYKKEWPLLVVTPSSVRFTWAEAFRRWLPSLTPDSINVVVKAKDSLRSGLINIISYDLLSRMDKQQPGNPFNVLIMDESHFLKNMKTARCKAALPLLKVAKRVILLSGTPAMSRPAELYTQILAVRPTLFPRFHEFGIRYCDARQMTWGWDYTGSSNLGELKLLLEECLMLRRLKSEVLSQLPAKQRKVVTVTIDGINTRTKAALSAAAKQLAKGHQKEALLVFYNHTAEAKEYIIDMLECGREKFLVFAHHKLVLDHITTELGKKNVGFIRIDGSTPSAERQQLCERFQYSAKTCVAVLSITAANMGLTLHSADLVIFAELFWNPGVLIQAEDRVHRIGQTSSVNIHYLVAKGTADDHLWPMIQEKMNVLEQVGLSEANLSETAENTSFHSKDPAQRSIMEMFQRSFSADDDMDEAILLEAANDWEDTPPETTSAQHHGTSTGKQWSYKDR</sequence>
<dbReference type="GO" id="GO:0031297">
    <property type="term" value="P:replication fork processing"/>
    <property type="evidence" value="ECO:0007669"/>
    <property type="project" value="TreeGrafter"/>
</dbReference>
<dbReference type="AlphaFoldDB" id="A0AAX7USH4"/>
<feature type="region of interest" description="Disordered" evidence="11">
    <location>
        <begin position="779"/>
        <end position="808"/>
    </location>
</feature>
<dbReference type="PROSITE" id="PS51194">
    <property type="entry name" value="HELICASE_CTER"/>
    <property type="match status" value="1"/>
</dbReference>
<dbReference type="GO" id="GO:0006281">
    <property type="term" value="P:DNA repair"/>
    <property type="evidence" value="ECO:0007669"/>
    <property type="project" value="TreeGrafter"/>
</dbReference>
<feature type="compositionally biased region" description="Basic and acidic residues" evidence="11">
    <location>
        <begin position="11"/>
        <end position="25"/>
    </location>
</feature>
<dbReference type="InterPro" id="IPR001650">
    <property type="entry name" value="Helicase_C-like"/>
</dbReference>
<dbReference type="SUPFAM" id="SSF52540">
    <property type="entry name" value="P-loop containing nucleoside triphosphate hydrolases"/>
    <property type="match status" value="2"/>
</dbReference>
<evidence type="ECO:0000256" key="2">
    <source>
        <dbReference type="ARBA" id="ARBA00020162"/>
    </source>
</evidence>
<organism evidence="15 16">
    <name type="scientific">Astatotilapia calliptera</name>
    <name type="common">Eastern happy</name>
    <name type="synonym">Chromis callipterus</name>
    <dbReference type="NCBI Taxonomy" id="8154"/>
    <lineage>
        <taxon>Eukaryota</taxon>
        <taxon>Metazoa</taxon>
        <taxon>Chordata</taxon>
        <taxon>Craniata</taxon>
        <taxon>Vertebrata</taxon>
        <taxon>Euteleostomi</taxon>
        <taxon>Actinopterygii</taxon>
        <taxon>Neopterygii</taxon>
        <taxon>Teleostei</taxon>
        <taxon>Neoteleostei</taxon>
        <taxon>Acanthomorphata</taxon>
        <taxon>Ovalentaria</taxon>
        <taxon>Cichlomorphae</taxon>
        <taxon>Cichliformes</taxon>
        <taxon>Cichlidae</taxon>
        <taxon>African cichlids</taxon>
        <taxon>Pseudocrenilabrinae</taxon>
        <taxon>Haplochromini</taxon>
        <taxon>Astatotilapia</taxon>
    </lineage>
</organism>
<dbReference type="Ensembl" id="ENSACLT00000062958.1">
    <property type="protein sequence ID" value="ENSACLP00000072309.1"/>
    <property type="gene ID" value="ENSACLG00000015990.2"/>
</dbReference>
<feature type="domain" description="Helicase ATP-binding" evidence="12">
    <location>
        <begin position="328"/>
        <end position="484"/>
    </location>
</feature>
<evidence type="ECO:0000313" key="15">
    <source>
        <dbReference type="Ensembl" id="ENSACLP00000072309.1"/>
    </source>
</evidence>
<feature type="domain" description="HARP" evidence="14">
    <location>
        <begin position="118"/>
        <end position="189"/>
    </location>
</feature>
<evidence type="ECO:0000256" key="3">
    <source>
        <dbReference type="ARBA" id="ARBA00022737"/>
    </source>
</evidence>
<feature type="compositionally biased region" description="Polar residues" evidence="11">
    <location>
        <begin position="787"/>
        <end position="802"/>
    </location>
</feature>
<evidence type="ECO:0000259" key="12">
    <source>
        <dbReference type="PROSITE" id="PS51192"/>
    </source>
</evidence>
<evidence type="ECO:0000256" key="6">
    <source>
        <dbReference type="ARBA" id="ARBA00023242"/>
    </source>
</evidence>
<evidence type="ECO:0000256" key="5">
    <source>
        <dbReference type="ARBA" id="ARBA00023054"/>
    </source>
</evidence>
<comment type="subcellular location">
    <subcellularLocation>
        <location evidence="1">Nucleus</location>
    </subcellularLocation>
</comment>
<reference evidence="15" key="4">
    <citation type="submission" date="2025-09" db="UniProtKB">
        <authorList>
            <consortium name="Ensembl"/>
        </authorList>
    </citation>
    <scope>IDENTIFICATION</scope>
</reference>
<dbReference type="InterPro" id="IPR000330">
    <property type="entry name" value="SNF2_N"/>
</dbReference>
<gene>
    <name evidence="15" type="primary">SMARCAL1</name>
</gene>
<evidence type="ECO:0000256" key="11">
    <source>
        <dbReference type="SAM" id="MobiDB-lite"/>
    </source>
</evidence>
<reference evidence="15" key="3">
    <citation type="submission" date="2025-08" db="UniProtKB">
        <authorList>
            <consortium name="Ensembl"/>
        </authorList>
    </citation>
    <scope>IDENTIFICATION</scope>
</reference>
<feature type="compositionally biased region" description="Polar residues" evidence="11">
    <location>
        <begin position="84"/>
        <end position="112"/>
    </location>
</feature>
<reference evidence="15 16" key="1">
    <citation type="submission" date="2018-05" db="EMBL/GenBank/DDBJ databases">
        <authorList>
            <person name="Datahose"/>
        </authorList>
    </citation>
    <scope>NUCLEOTIDE SEQUENCE</scope>
</reference>
<dbReference type="Pfam" id="PF00271">
    <property type="entry name" value="Helicase_C"/>
    <property type="match status" value="1"/>
</dbReference>
<dbReference type="GO" id="GO:0005524">
    <property type="term" value="F:ATP binding"/>
    <property type="evidence" value="ECO:0007669"/>
    <property type="project" value="InterPro"/>
</dbReference>
<evidence type="ECO:0000256" key="1">
    <source>
        <dbReference type="ARBA" id="ARBA00004123"/>
    </source>
</evidence>
<keyword evidence="4" id="KW-0378">Hydrolase</keyword>
<name>A0AAX7USH4_ASTCA</name>
<dbReference type="Pfam" id="PF07443">
    <property type="entry name" value="HARP"/>
    <property type="match status" value="2"/>
</dbReference>
<reference evidence="16" key="2">
    <citation type="submission" date="2023-03" db="EMBL/GenBank/DDBJ databases">
        <authorList>
            <consortium name="Wellcome Sanger Institute Data Sharing"/>
        </authorList>
    </citation>
    <scope>NUCLEOTIDE SEQUENCE [LARGE SCALE GENOMIC DNA]</scope>
</reference>
<dbReference type="Pfam" id="PF00176">
    <property type="entry name" value="SNF2-rel_dom"/>
    <property type="match status" value="1"/>
</dbReference>
<dbReference type="SMART" id="SM00490">
    <property type="entry name" value="HELICc"/>
    <property type="match status" value="1"/>
</dbReference>
<dbReference type="FunFam" id="3.40.50.10810:FF:000026">
    <property type="entry name" value="SWI/SNF related, matrix associated, actin dependent regulator of chromatin, subfamily a-like 1"/>
    <property type="match status" value="1"/>
</dbReference>
<evidence type="ECO:0000256" key="10">
    <source>
        <dbReference type="PROSITE-ProRule" id="PRU00800"/>
    </source>
</evidence>
<evidence type="ECO:0000259" key="13">
    <source>
        <dbReference type="PROSITE" id="PS51194"/>
    </source>
</evidence>
<comment type="similarity">
    <text evidence="10">Belongs to the SNF2/RAD54 helicase family. SMARCAL1 subfamily.</text>
</comment>
<dbReference type="FunFam" id="3.40.50.300:FF:001036">
    <property type="entry name" value="SWI/SNF related, matrix associated, actin dependent regulator of chromatin, subfamily a like 1"/>
    <property type="match status" value="1"/>
</dbReference>
<dbReference type="InterPro" id="IPR038718">
    <property type="entry name" value="SNF2-like_sf"/>
</dbReference>
<dbReference type="InterPro" id="IPR010003">
    <property type="entry name" value="HARP_dom"/>
</dbReference>
<comment type="catalytic activity">
    <reaction evidence="9">
        <text>ATP + H2O = ADP + phosphate + H(+)</text>
        <dbReference type="Rhea" id="RHEA:13065"/>
        <dbReference type="ChEBI" id="CHEBI:15377"/>
        <dbReference type="ChEBI" id="CHEBI:15378"/>
        <dbReference type="ChEBI" id="CHEBI:30616"/>
        <dbReference type="ChEBI" id="CHEBI:43474"/>
        <dbReference type="ChEBI" id="CHEBI:456216"/>
    </reaction>
    <physiologicalReaction direction="left-to-right" evidence="9">
        <dbReference type="Rhea" id="RHEA:13066"/>
    </physiologicalReaction>
</comment>
<protein>
    <recommendedName>
        <fullName evidence="2">SWI/SNF-related matrix-associated actin-dependent regulator of chromatin subfamily A-like protein 1</fullName>
    </recommendedName>
    <alternativeName>
        <fullName evidence="8">HepA-related protein</fullName>
    </alternativeName>
    <alternativeName>
        <fullName evidence="7">Sucrose nonfermenting protein 2-like 1</fullName>
    </alternativeName>
</protein>
<dbReference type="PROSITE" id="PS51467">
    <property type="entry name" value="HARP"/>
    <property type="match status" value="2"/>
</dbReference>
<dbReference type="PROSITE" id="PS51192">
    <property type="entry name" value="HELICASE_ATP_BIND_1"/>
    <property type="match status" value="1"/>
</dbReference>
<evidence type="ECO:0000256" key="7">
    <source>
        <dbReference type="ARBA" id="ARBA00029621"/>
    </source>
</evidence>
<dbReference type="CDD" id="cd18793">
    <property type="entry name" value="SF2_C_SNF"/>
    <property type="match status" value="1"/>
</dbReference>
<evidence type="ECO:0000313" key="16">
    <source>
        <dbReference type="Proteomes" id="UP000265100"/>
    </source>
</evidence>
<evidence type="ECO:0000256" key="9">
    <source>
        <dbReference type="ARBA" id="ARBA00048778"/>
    </source>
</evidence>
<dbReference type="InterPro" id="IPR027417">
    <property type="entry name" value="P-loop_NTPase"/>
</dbReference>
<dbReference type="GO" id="GO:0043596">
    <property type="term" value="C:nuclear replication fork"/>
    <property type="evidence" value="ECO:0007669"/>
    <property type="project" value="TreeGrafter"/>
</dbReference>
<dbReference type="GeneTree" id="ENSGT00940000157608"/>
<accession>A0AAX7USH4</accession>
<proteinExistence type="inferred from homology"/>
<feature type="region of interest" description="Disordered" evidence="11">
    <location>
        <begin position="1"/>
        <end position="114"/>
    </location>
</feature>
<dbReference type="Proteomes" id="UP000265100">
    <property type="component" value="Chromosome 16"/>
</dbReference>
<dbReference type="GO" id="GO:0016787">
    <property type="term" value="F:hydrolase activity"/>
    <property type="evidence" value="ECO:0007669"/>
    <property type="project" value="UniProtKB-KW"/>
</dbReference>
<feature type="compositionally biased region" description="Polar residues" evidence="11">
    <location>
        <begin position="29"/>
        <end position="53"/>
    </location>
</feature>
<keyword evidence="6" id="KW-0539">Nucleus</keyword>
<dbReference type="InterPro" id="IPR014001">
    <property type="entry name" value="Helicase_ATP-bd"/>
</dbReference>
<dbReference type="PANTHER" id="PTHR45766:SF6">
    <property type="entry name" value="SWI_SNF-RELATED MATRIX-ASSOCIATED ACTIN-DEPENDENT REGULATOR OF CHROMATIN SUBFAMILY A-LIKE PROTEIN 1"/>
    <property type="match status" value="1"/>
</dbReference>
<dbReference type="PANTHER" id="PTHR45766">
    <property type="entry name" value="DNA ANNEALING HELICASE AND ENDONUCLEASE ZRANB3 FAMILY MEMBER"/>
    <property type="match status" value="1"/>
</dbReference>
<dbReference type="SMART" id="SM00487">
    <property type="entry name" value="DEXDc"/>
    <property type="match status" value="1"/>
</dbReference>
<evidence type="ECO:0000256" key="4">
    <source>
        <dbReference type="ARBA" id="ARBA00022801"/>
    </source>
</evidence>
<dbReference type="InterPro" id="IPR049730">
    <property type="entry name" value="SNF2/RAD54-like_C"/>
</dbReference>
<evidence type="ECO:0000256" key="8">
    <source>
        <dbReference type="ARBA" id="ARBA00031896"/>
    </source>
</evidence>
<dbReference type="Gene3D" id="3.40.50.10810">
    <property type="entry name" value="Tandem AAA-ATPase domain"/>
    <property type="match status" value="1"/>
</dbReference>
<keyword evidence="5" id="KW-0175">Coiled coil</keyword>